<protein>
    <submittedName>
        <fullName evidence="1">Uncharacterized protein</fullName>
    </submittedName>
</protein>
<evidence type="ECO:0000313" key="1">
    <source>
        <dbReference type="EMBL" id="BBC80297.1"/>
    </source>
</evidence>
<reference evidence="1 2" key="1">
    <citation type="submission" date="2018-02" db="EMBL/GenBank/DDBJ databases">
        <title>Acetobacter orientalis genome.</title>
        <authorList>
            <person name="Nakashima N."/>
            <person name="Tamura T."/>
        </authorList>
    </citation>
    <scope>NUCLEOTIDE SEQUENCE [LARGE SCALE GENOMIC DNA]</scope>
    <source>
        <strain evidence="1 2">FAN1</strain>
    </source>
</reference>
<dbReference type="Proteomes" id="UP000270034">
    <property type="component" value="Chromosome"/>
</dbReference>
<dbReference type="EMBL" id="AP018515">
    <property type="protein sequence ID" value="BBC80297.1"/>
    <property type="molecule type" value="Genomic_DNA"/>
</dbReference>
<dbReference type="KEGG" id="aot:AcetOri_orf02911"/>
<dbReference type="AlphaFoldDB" id="A0A2Z5ZJL2"/>
<sequence>MVCIRFVLIFADLQFVISALIPALEYQRAPHIFPEYDERDT</sequence>
<name>A0A2Z5ZJL2_9PROT</name>
<organism evidence="1 2">
    <name type="scientific">Acetobacter orientalis</name>
    <dbReference type="NCBI Taxonomy" id="146474"/>
    <lineage>
        <taxon>Bacteria</taxon>
        <taxon>Pseudomonadati</taxon>
        <taxon>Pseudomonadota</taxon>
        <taxon>Alphaproteobacteria</taxon>
        <taxon>Acetobacterales</taxon>
        <taxon>Acetobacteraceae</taxon>
        <taxon>Acetobacter</taxon>
    </lineage>
</organism>
<accession>A0A2Z5ZJL2</accession>
<gene>
    <name evidence="1" type="ORF">AcetOrient_orf02911</name>
</gene>
<proteinExistence type="predicted"/>
<evidence type="ECO:0000313" key="2">
    <source>
        <dbReference type="Proteomes" id="UP000270034"/>
    </source>
</evidence>